<comment type="catalytic activity">
    <reaction evidence="5">
        <text>dTMP + ATP = dTDP + ADP</text>
        <dbReference type="Rhea" id="RHEA:13517"/>
        <dbReference type="ChEBI" id="CHEBI:30616"/>
        <dbReference type="ChEBI" id="CHEBI:58369"/>
        <dbReference type="ChEBI" id="CHEBI:63528"/>
        <dbReference type="ChEBI" id="CHEBI:456216"/>
        <dbReference type="EC" id="2.7.4.9"/>
    </reaction>
</comment>
<evidence type="ECO:0000256" key="5">
    <source>
        <dbReference type="HAMAP-Rule" id="MF_00165"/>
    </source>
</evidence>
<dbReference type="Pfam" id="PF02223">
    <property type="entry name" value="Thymidylate_kin"/>
    <property type="match status" value="1"/>
</dbReference>
<reference evidence="8 9" key="1">
    <citation type="journal article" date="2015" name="Nature">
        <title>rRNA introns, odd ribosomes, and small enigmatic genomes across a large radiation of phyla.</title>
        <authorList>
            <person name="Brown C.T."/>
            <person name="Hug L.A."/>
            <person name="Thomas B.C."/>
            <person name="Sharon I."/>
            <person name="Castelle C.J."/>
            <person name="Singh A."/>
            <person name="Wilkins M.J."/>
            <person name="Williams K.H."/>
            <person name="Banfield J.F."/>
        </authorList>
    </citation>
    <scope>NUCLEOTIDE SEQUENCE [LARGE SCALE GENOMIC DNA]</scope>
</reference>
<dbReference type="Pfam" id="PF00692">
    <property type="entry name" value="dUTPase"/>
    <property type="match status" value="1"/>
</dbReference>
<dbReference type="GO" id="GO:0000287">
    <property type="term" value="F:magnesium ion binding"/>
    <property type="evidence" value="ECO:0007669"/>
    <property type="project" value="InterPro"/>
</dbReference>
<dbReference type="InterPro" id="IPR033704">
    <property type="entry name" value="dUTPase_trimeric"/>
</dbReference>
<comment type="similarity">
    <text evidence="5">Belongs to the thymidylate kinase family.</text>
</comment>
<dbReference type="CDD" id="cd01672">
    <property type="entry name" value="TMPK"/>
    <property type="match status" value="1"/>
</dbReference>
<dbReference type="Gene3D" id="3.40.50.300">
    <property type="entry name" value="P-loop containing nucleotide triphosphate hydrolases"/>
    <property type="match status" value="1"/>
</dbReference>
<keyword evidence="5" id="KW-0547">Nucleotide-binding</keyword>
<organism evidence="8 9">
    <name type="scientific">Candidatus Falkowbacteria bacterium GW2011_GWE1_38_31</name>
    <dbReference type="NCBI Taxonomy" id="1618638"/>
    <lineage>
        <taxon>Bacteria</taxon>
        <taxon>Candidatus Falkowiibacteriota</taxon>
    </lineage>
</organism>
<dbReference type="SUPFAM" id="SSF52540">
    <property type="entry name" value="P-loop containing nucleoside triphosphate hydrolases"/>
    <property type="match status" value="1"/>
</dbReference>
<dbReference type="NCBIfam" id="TIGR00576">
    <property type="entry name" value="dut"/>
    <property type="match status" value="1"/>
</dbReference>
<dbReference type="Gene3D" id="2.70.40.10">
    <property type="match status" value="1"/>
</dbReference>
<dbReference type="GO" id="GO:0004798">
    <property type="term" value="F:dTMP kinase activity"/>
    <property type="evidence" value="ECO:0007669"/>
    <property type="project" value="UniProtKB-UniRule"/>
</dbReference>
<evidence type="ECO:0000313" key="9">
    <source>
        <dbReference type="Proteomes" id="UP000034022"/>
    </source>
</evidence>
<dbReference type="NCBIfam" id="NF001862">
    <property type="entry name" value="PRK00601.1"/>
    <property type="match status" value="1"/>
</dbReference>
<evidence type="ECO:0000256" key="2">
    <source>
        <dbReference type="ARBA" id="ARBA00022801"/>
    </source>
</evidence>
<dbReference type="GO" id="GO:0005524">
    <property type="term" value="F:ATP binding"/>
    <property type="evidence" value="ECO:0007669"/>
    <property type="project" value="UniProtKB-UniRule"/>
</dbReference>
<comment type="caution">
    <text evidence="8">The sequence shown here is derived from an EMBL/GenBank/DDBJ whole genome shotgun (WGS) entry which is preliminary data.</text>
</comment>
<dbReference type="AlphaFoldDB" id="A0A0G0JSY2"/>
<comment type="similarity">
    <text evidence="1">Belongs to the dUTPase family.</text>
</comment>
<accession>A0A0G0JSY2</accession>
<dbReference type="CDD" id="cd07557">
    <property type="entry name" value="trimeric_dUTPase"/>
    <property type="match status" value="1"/>
</dbReference>
<keyword evidence="5" id="KW-0067">ATP-binding</keyword>
<evidence type="ECO:0000259" key="6">
    <source>
        <dbReference type="Pfam" id="PF00692"/>
    </source>
</evidence>
<dbReference type="InterPro" id="IPR018094">
    <property type="entry name" value="Thymidylate_kinase"/>
</dbReference>
<evidence type="ECO:0000259" key="7">
    <source>
        <dbReference type="Pfam" id="PF02223"/>
    </source>
</evidence>
<dbReference type="InterPro" id="IPR036157">
    <property type="entry name" value="dUTPase-like_sf"/>
</dbReference>
<protein>
    <recommendedName>
        <fullName evidence="5">Thymidylate kinase</fullName>
        <ecNumber evidence="5">2.7.4.9</ecNumber>
    </recommendedName>
    <alternativeName>
        <fullName evidence="5">dTMP kinase</fullName>
    </alternativeName>
</protein>
<comment type="catalytic activity">
    <reaction evidence="4">
        <text>dUTP + H2O = dUMP + diphosphate + H(+)</text>
        <dbReference type="Rhea" id="RHEA:10248"/>
        <dbReference type="ChEBI" id="CHEBI:15377"/>
        <dbReference type="ChEBI" id="CHEBI:15378"/>
        <dbReference type="ChEBI" id="CHEBI:33019"/>
        <dbReference type="ChEBI" id="CHEBI:61555"/>
        <dbReference type="ChEBI" id="CHEBI:246422"/>
        <dbReference type="EC" id="3.6.1.23"/>
    </reaction>
</comment>
<dbReference type="PANTHER" id="PTHR11241">
    <property type="entry name" value="DEOXYURIDINE 5'-TRIPHOSPHATE NUCLEOTIDOHYDROLASE"/>
    <property type="match status" value="1"/>
</dbReference>
<keyword evidence="5" id="KW-0808">Transferase</keyword>
<gene>
    <name evidence="5" type="primary">tmk</name>
    <name evidence="8" type="ORF">US91_C0010G0048</name>
</gene>
<dbReference type="Proteomes" id="UP000034022">
    <property type="component" value="Unassembled WGS sequence"/>
</dbReference>
<dbReference type="InterPro" id="IPR039430">
    <property type="entry name" value="Thymidylate_kin-like_dom"/>
</dbReference>
<dbReference type="PATRIC" id="fig|1618638.3.peg.1112"/>
<comment type="caution">
    <text evidence="5">Lacks conserved residue(s) required for the propagation of feature annotation.</text>
</comment>
<sequence>MEKTIGKLIVIDGIDGAGKGTQTQILIDRLLQDGYKVKMADFPQYDSTSSDFIKEYLNGKYGSAEEVGPFRASALFAVDRYDASFKIKAWLDEGYIVISNRYVSSNMGHQGGKIADKAKRKKYMDWVYALEYNLFQIPKPDLNIILHVDAEIGHKLVENKAIRSYLCGEKRDIHEADIDHLRAAEKVYLEIAESYPNFTLIECAENGQILKREEIHEMIWNKVLALIDPERLQKNSKEKFQINIERISPMAKLPSKAYSGDAAFDLYSSEYVSLSPCNRAIIATGIKMAIPENYAGLIWDKSGIAKNGIHVLGGVIDSGYRGEVKVNLINLGEDILNIEPGQKIAQILIQKIENPEIIESTVNDKTNRGEGGYGSSGLF</sequence>
<evidence type="ECO:0000313" key="8">
    <source>
        <dbReference type="EMBL" id="KKQ69752.1"/>
    </source>
</evidence>
<keyword evidence="5" id="KW-0545">Nucleotide biosynthesis</keyword>
<feature type="domain" description="Thymidylate kinase-like" evidence="7">
    <location>
        <begin position="11"/>
        <end position="206"/>
    </location>
</feature>
<dbReference type="GO" id="GO:0006226">
    <property type="term" value="P:dUMP biosynthetic process"/>
    <property type="evidence" value="ECO:0007669"/>
    <property type="project" value="InterPro"/>
</dbReference>
<keyword evidence="2" id="KW-0378">Hydrolase</keyword>
<dbReference type="EC" id="2.7.4.9" evidence="5"/>
<keyword evidence="5 8" id="KW-0418">Kinase</keyword>
<dbReference type="GO" id="GO:0006233">
    <property type="term" value="P:dTDP biosynthetic process"/>
    <property type="evidence" value="ECO:0007669"/>
    <property type="project" value="InterPro"/>
</dbReference>
<dbReference type="PANTHER" id="PTHR11241:SF0">
    <property type="entry name" value="DEOXYURIDINE 5'-TRIPHOSPHATE NUCLEOTIDOHYDROLASE"/>
    <property type="match status" value="1"/>
</dbReference>
<proteinExistence type="inferred from homology"/>
<dbReference type="InterPro" id="IPR008181">
    <property type="entry name" value="dUTPase"/>
</dbReference>
<evidence type="ECO:0000256" key="4">
    <source>
        <dbReference type="ARBA" id="ARBA00047686"/>
    </source>
</evidence>
<name>A0A0G0JSY2_9BACT</name>
<dbReference type="GO" id="GO:0046081">
    <property type="term" value="P:dUTP catabolic process"/>
    <property type="evidence" value="ECO:0007669"/>
    <property type="project" value="InterPro"/>
</dbReference>
<feature type="domain" description="dUTPase-like" evidence="6">
    <location>
        <begin position="251"/>
        <end position="377"/>
    </location>
</feature>
<dbReference type="InterPro" id="IPR027417">
    <property type="entry name" value="P-loop_NTPase"/>
</dbReference>
<evidence type="ECO:0000256" key="1">
    <source>
        <dbReference type="ARBA" id="ARBA00006581"/>
    </source>
</evidence>
<keyword evidence="3" id="KW-0546">Nucleotide metabolism</keyword>
<dbReference type="SUPFAM" id="SSF51283">
    <property type="entry name" value="dUTPase-like"/>
    <property type="match status" value="1"/>
</dbReference>
<dbReference type="GO" id="GO:0006235">
    <property type="term" value="P:dTTP biosynthetic process"/>
    <property type="evidence" value="ECO:0007669"/>
    <property type="project" value="UniProtKB-UniRule"/>
</dbReference>
<comment type="function">
    <text evidence="5">Phosphorylation of dTMP to form dTDP in both de novo and salvage pathways of dTTP synthesis.</text>
</comment>
<dbReference type="EMBL" id="LBUU01000010">
    <property type="protein sequence ID" value="KKQ69752.1"/>
    <property type="molecule type" value="Genomic_DNA"/>
</dbReference>
<dbReference type="InterPro" id="IPR029054">
    <property type="entry name" value="dUTPase-like"/>
</dbReference>
<dbReference type="HAMAP" id="MF_00165">
    <property type="entry name" value="Thymidylate_kinase"/>
    <property type="match status" value="1"/>
</dbReference>
<evidence type="ECO:0000256" key="3">
    <source>
        <dbReference type="ARBA" id="ARBA00023080"/>
    </source>
</evidence>
<dbReference type="GO" id="GO:0004170">
    <property type="term" value="F:dUTP diphosphatase activity"/>
    <property type="evidence" value="ECO:0007669"/>
    <property type="project" value="UniProtKB-EC"/>
</dbReference>